<dbReference type="EMBL" id="CP015136">
    <property type="protein sequence ID" value="AMY08986.1"/>
    <property type="molecule type" value="Genomic_DNA"/>
</dbReference>
<sequence length="193" mass="20907">MASRQKLQPRAPWTIRNLVAAQGLAHVLPALPVGYWQRRVGARAFALDVVPAMPRESQHVQFARMPGMPPLWLLASAVMTWGIVPWIWRGDARAERAEARAAVARVRAATRTPTCAVVFVASAGERTRLRHMPHLRATGTTATVSAVGFITLDEIVDVLAEASGDLDGRQCAAAVGHALRRLRAIDEASEAVP</sequence>
<gene>
    <name evidence="2" type="ORF">LuPra_02194</name>
</gene>
<evidence type="ECO:0000313" key="3">
    <source>
        <dbReference type="Proteomes" id="UP000076079"/>
    </source>
</evidence>
<reference evidence="3" key="2">
    <citation type="submission" date="2016-04" db="EMBL/GenBank/DDBJ databases">
        <title>First Complete Genome Sequence of a Subdivision 6 Acidobacterium.</title>
        <authorList>
            <person name="Huang S."/>
            <person name="Vieira S."/>
            <person name="Bunk B."/>
            <person name="Riedel T."/>
            <person name="Sproeer C."/>
            <person name="Overmann J."/>
        </authorList>
    </citation>
    <scope>NUCLEOTIDE SEQUENCE [LARGE SCALE GENOMIC DNA]</scope>
    <source>
        <strain evidence="3">DSM 100886 HEG_-6_39</strain>
    </source>
</reference>
<dbReference type="STRING" id="1855912.LuPra_02194"/>
<keyword evidence="1" id="KW-1133">Transmembrane helix</keyword>
<dbReference type="AlphaFoldDB" id="A0A143PKP7"/>
<keyword evidence="3" id="KW-1185">Reference proteome</keyword>
<dbReference type="RefSeq" id="WP_110170765.1">
    <property type="nucleotide sequence ID" value="NZ_CP015136.1"/>
</dbReference>
<accession>A0A143PKP7</accession>
<dbReference type="KEGG" id="abac:LuPra_02194"/>
<reference evidence="2 3" key="1">
    <citation type="journal article" date="2016" name="Genome Announc.">
        <title>First Complete Genome Sequence of a Subdivision 6 Acidobacterium Strain.</title>
        <authorList>
            <person name="Huang S."/>
            <person name="Vieira S."/>
            <person name="Bunk B."/>
            <person name="Riedel T."/>
            <person name="Sproer C."/>
            <person name="Overmann J."/>
        </authorList>
    </citation>
    <scope>NUCLEOTIDE SEQUENCE [LARGE SCALE GENOMIC DNA]</scope>
    <source>
        <strain evidence="3">DSM 100886 HEG_-6_39</strain>
    </source>
</reference>
<evidence type="ECO:0000313" key="2">
    <source>
        <dbReference type="EMBL" id="AMY08986.1"/>
    </source>
</evidence>
<proteinExistence type="predicted"/>
<protein>
    <submittedName>
        <fullName evidence="2">Uncharacterized protein</fullName>
    </submittedName>
</protein>
<keyword evidence="1" id="KW-0812">Transmembrane</keyword>
<feature type="transmembrane region" description="Helical" evidence="1">
    <location>
        <begin position="70"/>
        <end position="88"/>
    </location>
</feature>
<name>A0A143PKP7_LUTPR</name>
<keyword evidence="1" id="KW-0472">Membrane</keyword>
<organism evidence="2 3">
    <name type="scientific">Luteitalea pratensis</name>
    <dbReference type="NCBI Taxonomy" id="1855912"/>
    <lineage>
        <taxon>Bacteria</taxon>
        <taxon>Pseudomonadati</taxon>
        <taxon>Acidobacteriota</taxon>
        <taxon>Vicinamibacteria</taxon>
        <taxon>Vicinamibacterales</taxon>
        <taxon>Vicinamibacteraceae</taxon>
        <taxon>Luteitalea</taxon>
    </lineage>
</organism>
<evidence type="ECO:0000256" key="1">
    <source>
        <dbReference type="SAM" id="Phobius"/>
    </source>
</evidence>
<dbReference type="Proteomes" id="UP000076079">
    <property type="component" value="Chromosome"/>
</dbReference>